<dbReference type="Pfam" id="PF04468">
    <property type="entry name" value="PSP1"/>
    <property type="match status" value="1"/>
</dbReference>
<evidence type="ECO:0000313" key="2">
    <source>
        <dbReference type="EMBL" id="BBO35296.1"/>
    </source>
</evidence>
<evidence type="ECO:0000313" key="3">
    <source>
        <dbReference type="Proteomes" id="UP000326837"/>
    </source>
</evidence>
<organism evidence="2 3">
    <name type="scientific">Lacipirellula parvula</name>
    <dbReference type="NCBI Taxonomy" id="2650471"/>
    <lineage>
        <taxon>Bacteria</taxon>
        <taxon>Pseudomonadati</taxon>
        <taxon>Planctomycetota</taxon>
        <taxon>Planctomycetia</taxon>
        <taxon>Pirellulales</taxon>
        <taxon>Lacipirellulaceae</taxon>
        <taxon>Lacipirellula</taxon>
    </lineage>
</organism>
<gene>
    <name evidence="2" type="ORF">PLANPX_4908</name>
</gene>
<keyword evidence="3" id="KW-1185">Reference proteome</keyword>
<proteinExistence type="predicted"/>
<dbReference type="AlphaFoldDB" id="A0A5K7XL42"/>
<dbReference type="EMBL" id="AP021861">
    <property type="protein sequence ID" value="BBO35296.1"/>
    <property type="molecule type" value="Genomic_DNA"/>
</dbReference>
<accession>A0A5K7XL42</accession>
<name>A0A5K7XL42_9BACT</name>
<reference evidence="3" key="1">
    <citation type="submission" date="2019-10" db="EMBL/GenBank/DDBJ databases">
        <title>Lacipirellula parvula gen. nov., sp. nov., representing a lineage of planctomycetes widespread in freshwater anoxic habitats, and description of the family Lacipirellulaceae.</title>
        <authorList>
            <person name="Dedysh S.N."/>
            <person name="Kulichevskaya I.S."/>
            <person name="Beletsky A.V."/>
            <person name="Rakitin A.L."/>
            <person name="Mardanov A.V."/>
            <person name="Ivanova A.A."/>
            <person name="Saltykova V.X."/>
            <person name="Rijpstra W.I.C."/>
            <person name="Sinninghe Damste J.S."/>
            <person name="Ravin N.V."/>
        </authorList>
    </citation>
    <scope>NUCLEOTIDE SEQUENCE [LARGE SCALE GENOMIC DNA]</scope>
    <source>
        <strain evidence="3">PX69</strain>
    </source>
</reference>
<dbReference type="RefSeq" id="WP_152100704.1">
    <property type="nucleotide sequence ID" value="NZ_AP021861.1"/>
</dbReference>
<dbReference type="InterPro" id="IPR007557">
    <property type="entry name" value="PSP1_C"/>
</dbReference>
<feature type="domain" description="PSP1 C-terminal" evidence="1">
    <location>
        <begin position="59"/>
        <end position="144"/>
    </location>
</feature>
<sequence length="188" mass="20209">MGFHLVRYGLLGHVGSFSAADAARYPRRSRVVVRSPRGLEVGEVVAEADDSLGVHQPDGAILRRMSVQDDLLEARLQQKRHEAFDACQRLLTEAEVPAALVDVEHLFDGEGLFFYFMGDPPQQAADITRRLAETYEAAVEFRRFADTLSEGCGPGCGTDEAKGQGGCASCTGCAVASACGTKKKRSAS</sequence>
<evidence type="ECO:0000259" key="1">
    <source>
        <dbReference type="PROSITE" id="PS51411"/>
    </source>
</evidence>
<dbReference type="Proteomes" id="UP000326837">
    <property type="component" value="Chromosome"/>
</dbReference>
<dbReference type="PROSITE" id="PS51411">
    <property type="entry name" value="PSP1_C"/>
    <property type="match status" value="1"/>
</dbReference>
<protein>
    <recommendedName>
        <fullName evidence="1">PSP1 C-terminal domain-containing protein</fullName>
    </recommendedName>
</protein>
<dbReference type="KEGG" id="lpav:PLANPX_4908"/>